<keyword evidence="4" id="KW-1185">Reference proteome</keyword>
<evidence type="ECO:0000256" key="1">
    <source>
        <dbReference type="SAM" id="MobiDB-lite"/>
    </source>
</evidence>
<dbReference type="InterPro" id="IPR038461">
    <property type="entry name" value="Schlafen_AlbA_2_dom_sf"/>
</dbReference>
<dbReference type="PANTHER" id="PTHR30595:SF6">
    <property type="entry name" value="SCHLAFEN ALBA-2 DOMAIN-CONTAINING PROTEIN"/>
    <property type="match status" value="1"/>
</dbReference>
<dbReference type="GO" id="GO:0004386">
    <property type="term" value="F:helicase activity"/>
    <property type="evidence" value="ECO:0007669"/>
    <property type="project" value="UniProtKB-KW"/>
</dbReference>
<dbReference type="InterPro" id="IPR036388">
    <property type="entry name" value="WH-like_DNA-bd_sf"/>
</dbReference>
<keyword evidence="3" id="KW-0347">Helicase</keyword>
<proteinExistence type="predicted"/>
<dbReference type="EMBL" id="OBDY01000025">
    <property type="protein sequence ID" value="SNY63299.1"/>
    <property type="molecule type" value="Genomic_DNA"/>
</dbReference>
<reference evidence="4" key="1">
    <citation type="submission" date="2017-09" db="EMBL/GenBank/DDBJ databases">
        <authorList>
            <person name="Varghese N."/>
            <person name="Submissions S."/>
        </authorList>
    </citation>
    <scope>NUCLEOTIDE SEQUENCE [LARGE SCALE GENOMIC DNA]</scope>
    <source>
        <strain evidence="4">CGMCC 4.6857</strain>
    </source>
</reference>
<dbReference type="Gene3D" id="3.30.950.30">
    <property type="entry name" value="Schlafen, AAA domain"/>
    <property type="match status" value="1"/>
</dbReference>
<dbReference type="CDD" id="cd00090">
    <property type="entry name" value="HTH_ARSR"/>
    <property type="match status" value="1"/>
</dbReference>
<dbReference type="InterPro" id="IPR011991">
    <property type="entry name" value="ArsR-like_HTH"/>
</dbReference>
<accession>A0A285JSL1</accession>
<keyword evidence="3" id="KW-0378">Hydrolase</keyword>
<dbReference type="OrthoDB" id="9805115at2"/>
<sequence>MNAEELAEIVENLRVLGSDVADVEVKKAQGGLPKSLRETLSAFSNTRGGVVILGLDEGDRFMPARLADPAKLASDLASLCSSEIEPAIRPYIQIHPFEGAQLVVAEVPEIPREQKPCYYKGAGLTKGAYTRLHDGDRQLSSYEVQMMLSARGQPKEDSEPVAGVGIEALDSHLVAATMLRLRSSRPYSYRDLSVADILRRTKVLIPRPDGSGEDVSVGGLLALGSYPQEHFPQLMLTFVHYPTVSGPAEESGVRFLDSVAIEGPIPVMVRDALAAIRRNMSRRSITTGAGRQDIWEYPETALREAITNALVHRDLSAASRGAQVQVEMFPDRLVIRNAGGLYGPVTLENLGEEGATSSRNAALLRVLEDVPIPGEDRTVCENRGSGIRAMLISLRRSGMTAPKFDDRISSFVVTFPNHSLLNDDVVRWIGSLGEAGLTDGQCMALGLMHDGTVIDNASYRKLTGLDSRKVTAELQDLVGRELVEQVGTGRWARYRLAERLATGGATDRPSRMAPADRREEILDALGTTTASRAELAARTGLSDQTVRRWLTMLRREGLIEATETSTASKHTKYRRTYPSPDPKLF</sequence>
<dbReference type="InterPro" id="IPR038475">
    <property type="entry name" value="RecG_C_sf"/>
</dbReference>
<feature type="region of interest" description="Disordered" evidence="1">
    <location>
        <begin position="561"/>
        <end position="585"/>
    </location>
</feature>
<dbReference type="Pfam" id="PF04326">
    <property type="entry name" value="SLFN_AlbA_2"/>
    <property type="match status" value="1"/>
</dbReference>
<dbReference type="Proteomes" id="UP000219612">
    <property type="component" value="Unassembled WGS sequence"/>
</dbReference>
<dbReference type="SUPFAM" id="SSF46785">
    <property type="entry name" value="Winged helix' DNA-binding domain"/>
    <property type="match status" value="1"/>
</dbReference>
<feature type="domain" description="Schlafen AlbA-2" evidence="2">
    <location>
        <begin position="23"/>
        <end position="139"/>
    </location>
</feature>
<evidence type="ECO:0000259" key="2">
    <source>
        <dbReference type="Pfam" id="PF04326"/>
    </source>
</evidence>
<dbReference type="RefSeq" id="WP_097326904.1">
    <property type="nucleotide sequence ID" value="NZ_OBDY01000025.1"/>
</dbReference>
<organism evidence="3 4">
    <name type="scientific">Paractinoplanes atraurantiacus</name>
    <dbReference type="NCBI Taxonomy" id="1036182"/>
    <lineage>
        <taxon>Bacteria</taxon>
        <taxon>Bacillati</taxon>
        <taxon>Actinomycetota</taxon>
        <taxon>Actinomycetes</taxon>
        <taxon>Micromonosporales</taxon>
        <taxon>Micromonosporaceae</taxon>
        <taxon>Paractinoplanes</taxon>
    </lineage>
</organism>
<name>A0A285JSL1_9ACTN</name>
<dbReference type="InterPro" id="IPR036390">
    <property type="entry name" value="WH_DNA-bd_sf"/>
</dbReference>
<dbReference type="Pfam" id="PF13749">
    <property type="entry name" value="HATPase_c_4"/>
    <property type="match status" value="1"/>
</dbReference>
<dbReference type="AlphaFoldDB" id="A0A285JSL1"/>
<keyword evidence="3" id="KW-0067">ATP-binding</keyword>
<gene>
    <name evidence="3" type="ORF">SAMN05421748_12550</name>
</gene>
<evidence type="ECO:0000313" key="4">
    <source>
        <dbReference type="Proteomes" id="UP000219612"/>
    </source>
</evidence>
<evidence type="ECO:0000313" key="3">
    <source>
        <dbReference type="EMBL" id="SNY63299.1"/>
    </source>
</evidence>
<dbReference type="InterPro" id="IPR007421">
    <property type="entry name" value="Schlafen_AlbA_2_dom"/>
</dbReference>
<dbReference type="PANTHER" id="PTHR30595">
    <property type="entry name" value="GLPR-RELATED TRANSCRIPTIONAL REPRESSOR"/>
    <property type="match status" value="1"/>
</dbReference>
<keyword evidence="3" id="KW-0547">Nucleotide-binding</keyword>
<dbReference type="Gene3D" id="3.30.565.60">
    <property type="match status" value="1"/>
</dbReference>
<dbReference type="Gene3D" id="1.10.10.10">
    <property type="entry name" value="Winged helix-like DNA-binding domain superfamily/Winged helix DNA-binding domain"/>
    <property type="match status" value="2"/>
</dbReference>
<protein>
    <submittedName>
        <fullName evidence="3">ATP-dependent DNA helicase RecG</fullName>
    </submittedName>
</protein>